<feature type="region of interest" description="Disordered" evidence="1">
    <location>
        <begin position="315"/>
        <end position="363"/>
    </location>
</feature>
<proteinExistence type="predicted"/>
<evidence type="ECO:0000256" key="1">
    <source>
        <dbReference type="SAM" id="MobiDB-lite"/>
    </source>
</evidence>
<feature type="region of interest" description="Disordered" evidence="1">
    <location>
        <begin position="72"/>
        <end position="155"/>
    </location>
</feature>
<name>A0A0J6Y5N2_COCIT</name>
<dbReference type="EMBL" id="DS028094">
    <property type="protein sequence ID" value="KMP03030.1"/>
    <property type="molecule type" value="Genomic_DNA"/>
</dbReference>
<dbReference type="AlphaFoldDB" id="A0A0J6Y5N2"/>
<gene>
    <name evidence="2" type="ORF">CIRG_02722</name>
</gene>
<accession>A0A0J6Y5N2</accession>
<feature type="region of interest" description="Disordered" evidence="1">
    <location>
        <begin position="186"/>
        <end position="233"/>
    </location>
</feature>
<reference evidence="3" key="1">
    <citation type="journal article" date="2010" name="Genome Res.">
        <title>Population genomic sequencing of Coccidioides fungi reveals recent hybridization and transposon control.</title>
        <authorList>
            <person name="Neafsey D.E."/>
            <person name="Barker B.M."/>
            <person name="Sharpton T.J."/>
            <person name="Stajich J.E."/>
            <person name="Park D.J."/>
            <person name="Whiston E."/>
            <person name="Hung C.-Y."/>
            <person name="McMahan C."/>
            <person name="White J."/>
            <person name="Sykes S."/>
            <person name="Heiman D."/>
            <person name="Young S."/>
            <person name="Zeng Q."/>
            <person name="Abouelleil A."/>
            <person name="Aftuck L."/>
            <person name="Bessette D."/>
            <person name="Brown A."/>
            <person name="FitzGerald M."/>
            <person name="Lui A."/>
            <person name="Macdonald J.P."/>
            <person name="Priest M."/>
            <person name="Orbach M.J."/>
            <person name="Galgiani J.N."/>
            <person name="Kirkland T.N."/>
            <person name="Cole G.T."/>
            <person name="Birren B.W."/>
            <person name="Henn M.R."/>
            <person name="Taylor J.W."/>
            <person name="Rounsley S.D."/>
        </authorList>
    </citation>
    <scope>NUCLEOTIDE SEQUENCE [LARGE SCALE GENOMIC DNA]</scope>
    <source>
        <strain evidence="3">RMSCC 2394</strain>
    </source>
</reference>
<feature type="compositionally biased region" description="Polar residues" evidence="1">
    <location>
        <begin position="349"/>
        <end position="363"/>
    </location>
</feature>
<feature type="compositionally biased region" description="Acidic residues" evidence="1">
    <location>
        <begin position="326"/>
        <end position="341"/>
    </location>
</feature>
<dbReference type="Proteomes" id="UP000054565">
    <property type="component" value="Unassembled WGS sequence"/>
</dbReference>
<organism evidence="2 3">
    <name type="scientific">Coccidioides immitis RMSCC 2394</name>
    <dbReference type="NCBI Taxonomy" id="404692"/>
    <lineage>
        <taxon>Eukaryota</taxon>
        <taxon>Fungi</taxon>
        <taxon>Dikarya</taxon>
        <taxon>Ascomycota</taxon>
        <taxon>Pezizomycotina</taxon>
        <taxon>Eurotiomycetes</taxon>
        <taxon>Eurotiomycetidae</taxon>
        <taxon>Onygenales</taxon>
        <taxon>Onygenaceae</taxon>
        <taxon>Coccidioides</taxon>
    </lineage>
</organism>
<feature type="region of interest" description="Disordered" evidence="1">
    <location>
        <begin position="1"/>
        <end position="22"/>
    </location>
</feature>
<evidence type="ECO:0000313" key="3">
    <source>
        <dbReference type="Proteomes" id="UP000054565"/>
    </source>
</evidence>
<dbReference type="STRING" id="404692.A0A0J6Y5N2"/>
<protein>
    <submittedName>
        <fullName evidence="2">Uncharacterized protein</fullName>
    </submittedName>
</protein>
<evidence type="ECO:0000313" key="2">
    <source>
        <dbReference type="EMBL" id="KMP03030.1"/>
    </source>
</evidence>
<feature type="compositionally biased region" description="Pro residues" evidence="1">
    <location>
        <begin position="1"/>
        <end position="16"/>
    </location>
</feature>
<sequence>MSPPRSNPEQAPPRSHPIPTRSAFDLEGYIEQGGLALESLRISFECERAAFAEERKLWEKERCIMQQRIAELEGPGGKAGTAAATGPKVNLFKGPQAEEQHHVWEGSSPTARPSRVFPGDVPQAEPESEGPGLSPSLDDALSPRSRPIDRSGHVPVPVELVDSSLDGITLKSTALPPDIAARVSPPILTSFGSRDPAPFHKPVDTELKPGLPSQEPPCLASPHGGIPSDTYRTPMVPLDQAVETMFPFPIAESMPNESPHAPFPSLFPVASLDTAHYHKELDDDPALQGTLGLQNDIEQDLEFLEELDEKLLKEAQRALSRPSLSSDEEDGEDDGEPPEPEPEIRFKRSTNFGSAFGSTQLGS</sequence>
<feature type="compositionally biased region" description="Basic and acidic residues" evidence="1">
    <location>
        <begin position="197"/>
        <end position="207"/>
    </location>
</feature>
<dbReference type="OrthoDB" id="5427699at2759"/>